<feature type="signal peptide" evidence="1">
    <location>
        <begin position="1"/>
        <end position="21"/>
    </location>
</feature>
<reference evidence="2 3" key="1">
    <citation type="journal article" date="2019" name="Int. J. Syst. Evol. Microbiol.">
        <title>The Global Catalogue of Microorganisms (GCM) 10K type strain sequencing project: providing services to taxonomists for standard genome sequencing and annotation.</title>
        <authorList>
            <consortium name="The Broad Institute Genomics Platform"/>
            <consortium name="The Broad Institute Genome Sequencing Center for Infectious Disease"/>
            <person name="Wu L."/>
            <person name="Ma J."/>
        </authorList>
    </citation>
    <scope>NUCLEOTIDE SEQUENCE [LARGE SCALE GENOMIC DNA]</scope>
    <source>
        <strain evidence="2 3">JCM 6833</strain>
    </source>
</reference>
<keyword evidence="3" id="KW-1185">Reference proteome</keyword>
<gene>
    <name evidence="2" type="ORF">GCM10010411_01100</name>
</gene>
<evidence type="ECO:0000313" key="3">
    <source>
        <dbReference type="Proteomes" id="UP001501509"/>
    </source>
</evidence>
<evidence type="ECO:0000256" key="1">
    <source>
        <dbReference type="SAM" id="SignalP"/>
    </source>
</evidence>
<dbReference type="Gene3D" id="3.40.50.1820">
    <property type="entry name" value="alpha/beta hydrolase"/>
    <property type="match status" value="2"/>
</dbReference>
<name>A0ABN3P9Q6_9ACTN</name>
<evidence type="ECO:0000313" key="2">
    <source>
        <dbReference type="EMBL" id="GAA2573230.1"/>
    </source>
</evidence>
<proteinExistence type="predicted"/>
<dbReference type="PIRSF" id="PIRSF029171">
    <property type="entry name" value="Esterase_LipA"/>
    <property type="match status" value="1"/>
</dbReference>
<dbReference type="EMBL" id="BAAATD010000001">
    <property type="protein sequence ID" value="GAA2573230.1"/>
    <property type="molecule type" value="Genomic_DNA"/>
</dbReference>
<sequence>MRRTALSLGAALLATTLAAPSAPSAAASAADASRTAVRQSGKGVVVSVAPLPASLWLPGTGKAYRLTYTSTGPTGGPAISSGAMFVPQGAPPAGGWPVVSWTHGTVGLGDACAPSTAGRSQRDITYLTTWMSKGYAIVSTDYVGLGTPGGHPYLDGRSAAYSAADMVRAARGVDRSLASKWVVIGQSQGGHAALFTSVLAARYAPELDFRGAVATGPPSNLEGIVSLAGPYIPPIPIPDLTAYTAYILAGLRAARPAFDLDRYLTPLGKEVVRDAGELCYADMVKRTNGIGIGQLLNRSLFDAAFFNALRGVMEVPLTGHTRPLYIAQGMADLTVPIPLTLKLAADLKARGAPLTFKAYAGADHSGTMAASLPDTTRFVAALFAR</sequence>
<organism evidence="2 3">
    <name type="scientific">Actinomadura fulvescens</name>
    <dbReference type="NCBI Taxonomy" id="46160"/>
    <lineage>
        <taxon>Bacteria</taxon>
        <taxon>Bacillati</taxon>
        <taxon>Actinomycetota</taxon>
        <taxon>Actinomycetes</taxon>
        <taxon>Streptosporangiales</taxon>
        <taxon>Thermomonosporaceae</taxon>
        <taxon>Actinomadura</taxon>
    </lineage>
</organism>
<keyword evidence="1" id="KW-0732">Signal</keyword>
<dbReference type="InterPro" id="IPR029058">
    <property type="entry name" value="AB_hydrolase_fold"/>
</dbReference>
<feature type="chain" id="PRO_5045745819" evidence="1">
    <location>
        <begin position="22"/>
        <end position="385"/>
    </location>
</feature>
<dbReference type="InterPro" id="IPR005152">
    <property type="entry name" value="Lipase_secreted"/>
</dbReference>
<protein>
    <submittedName>
        <fullName evidence="2">Prolyl oligopeptidase family serine peptidase</fullName>
    </submittedName>
</protein>
<dbReference type="RefSeq" id="WP_344536599.1">
    <property type="nucleotide sequence ID" value="NZ_BAAATD010000001.1"/>
</dbReference>
<comment type="caution">
    <text evidence="2">The sequence shown here is derived from an EMBL/GenBank/DDBJ whole genome shotgun (WGS) entry which is preliminary data.</text>
</comment>
<accession>A0ABN3P9Q6</accession>
<dbReference type="PANTHER" id="PTHR34853:SF1">
    <property type="entry name" value="LIPASE 5"/>
    <property type="match status" value="1"/>
</dbReference>
<dbReference type="SUPFAM" id="SSF53474">
    <property type="entry name" value="alpha/beta-Hydrolases"/>
    <property type="match status" value="1"/>
</dbReference>
<dbReference type="Proteomes" id="UP001501509">
    <property type="component" value="Unassembled WGS sequence"/>
</dbReference>
<dbReference type="Pfam" id="PF03583">
    <property type="entry name" value="LIP"/>
    <property type="match status" value="1"/>
</dbReference>
<dbReference type="PANTHER" id="PTHR34853">
    <property type="match status" value="1"/>
</dbReference>